<keyword evidence="3" id="KW-1185">Reference proteome</keyword>
<dbReference type="InterPro" id="IPR029058">
    <property type="entry name" value="AB_hydrolase_fold"/>
</dbReference>
<reference evidence="2" key="1">
    <citation type="submission" date="2020-09" db="EMBL/GenBank/DDBJ databases">
        <authorList>
            <person name="Kim M.K."/>
        </authorList>
    </citation>
    <scope>NUCLEOTIDE SEQUENCE</scope>
    <source>
        <strain evidence="2">BT702</strain>
    </source>
</reference>
<name>A0A926XTP0_9BACT</name>
<feature type="repeat" description="TPR" evidence="1">
    <location>
        <begin position="431"/>
        <end position="464"/>
    </location>
</feature>
<dbReference type="AlphaFoldDB" id="A0A926XTP0"/>
<keyword evidence="1" id="KW-0802">TPR repeat</keyword>
<dbReference type="SUPFAM" id="SSF53474">
    <property type="entry name" value="alpha/beta-Hydrolases"/>
    <property type="match status" value="1"/>
</dbReference>
<dbReference type="RefSeq" id="WP_190885012.1">
    <property type="nucleotide sequence ID" value="NZ_JACWZY010000001.1"/>
</dbReference>
<comment type="caution">
    <text evidence="2">The sequence shown here is derived from an EMBL/GenBank/DDBJ whole genome shotgun (WGS) entry which is preliminary data.</text>
</comment>
<evidence type="ECO:0000256" key="1">
    <source>
        <dbReference type="PROSITE-ProRule" id="PRU00339"/>
    </source>
</evidence>
<evidence type="ECO:0000313" key="2">
    <source>
        <dbReference type="EMBL" id="MBD2699151.1"/>
    </source>
</evidence>
<dbReference type="Proteomes" id="UP000598820">
    <property type="component" value="Unassembled WGS sequence"/>
</dbReference>
<dbReference type="EMBL" id="JACWZY010000001">
    <property type="protein sequence ID" value="MBD2699151.1"/>
    <property type="molecule type" value="Genomic_DNA"/>
</dbReference>
<dbReference type="Gene3D" id="1.25.40.10">
    <property type="entry name" value="Tetratricopeptide repeat domain"/>
    <property type="match status" value="1"/>
</dbReference>
<dbReference type="InterPro" id="IPR019734">
    <property type="entry name" value="TPR_rpt"/>
</dbReference>
<organism evidence="2 3">
    <name type="scientific">Spirosoma profusum</name>
    <dbReference type="NCBI Taxonomy" id="2771354"/>
    <lineage>
        <taxon>Bacteria</taxon>
        <taxon>Pseudomonadati</taxon>
        <taxon>Bacteroidota</taxon>
        <taxon>Cytophagia</taxon>
        <taxon>Cytophagales</taxon>
        <taxon>Cytophagaceae</taxon>
        <taxon>Spirosoma</taxon>
    </lineage>
</organism>
<evidence type="ECO:0000313" key="3">
    <source>
        <dbReference type="Proteomes" id="UP000598820"/>
    </source>
</evidence>
<dbReference type="SUPFAM" id="SSF48452">
    <property type="entry name" value="TPR-like"/>
    <property type="match status" value="1"/>
</dbReference>
<proteinExistence type="predicted"/>
<protein>
    <recommendedName>
        <fullName evidence="4">Dienelactone hydrolase</fullName>
    </recommendedName>
</protein>
<dbReference type="PROSITE" id="PS50005">
    <property type="entry name" value="TPR"/>
    <property type="match status" value="1"/>
</dbReference>
<dbReference type="InterPro" id="IPR011990">
    <property type="entry name" value="TPR-like_helical_dom_sf"/>
</dbReference>
<accession>A0A926XTP0</accession>
<dbReference type="Gene3D" id="3.40.50.1820">
    <property type="entry name" value="alpha/beta hydrolase"/>
    <property type="match status" value="1"/>
</dbReference>
<evidence type="ECO:0008006" key="4">
    <source>
        <dbReference type="Google" id="ProtNLM"/>
    </source>
</evidence>
<sequence>MGFQVISHYDRGRYVQPKIDFEGKTNVGEKALPLQVSIWYPAEATSGKTAMRFEEYLYLDGQKNTFQPLSEVDKKAAAEGIRFLAKVGADIDLSDTDLQTIRRTPTTAYRDAKPAIGPFPVIISGLDGGPGSAHILYEYLASQGYVVLSTPSINRTATLQATRPQVALGERIDNLEFLLAFAHTLAQTDPMRLGVLGINFDGMTALLFQMKNMQADAVVSIDGWEGKNAGSQTLKESPYFEATKMRVPYLLVLQDEKHPGPSLQPNSSIFDAFAYSDRYHYVLRGMNHAFLTGNLGVLPNIPTEKRTAYQFLYQTIFSFFEASIRKTPVSVNFLKQTAPQNGFPESIIKSVVTSRAFPAVPTREEFEKIVMVGDIERATLIYREGKRRNPHLILFDEQTLNLYAFRFSRQSKPEKVLAIRQLTAEAFPHSFRSWEQLGNAYQAINNKTQARHSFETALTLLAKDEALDMAPKEQLRKALLDKLKSLEAN</sequence>
<gene>
    <name evidence="2" type="ORF">IC229_00770</name>
</gene>